<evidence type="ECO:0000256" key="5">
    <source>
        <dbReference type="SAM" id="MobiDB-lite"/>
    </source>
</evidence>
<feature type="transmembrane region" description="Helical" evidence="6">
    <location>
        <begin position="143"/>
        <end position="159"/>
    </location>
</feature>
<feature type="transmembrane region" description="Helical" evidence="6">
    <location>
        <begin position="171"/>
        <end position="191"/>
    </location>
</feature>
<dbReference type="EMBL" id="MU006592">
    <property type="protein sequence ID" value="KAF2743960.1"/>
    <property type="molecule type" value="Genomic_DNA"/>
</dbReference>
<dbReference type="SUPFAM" id="SSF103481">
    <property type="entry name" value="Multidrug resistance efflux transporter EmrE"/>
    <property type="match status" value="1"/>
</dbReference>
<dbReference type="PANTHER" id="PTHR12570">
    <property type="match status" value="1"/>
</dbReference>
<dbReference type="AlphaFoldDB" id="A0A6A6V2Y7"/>
<evidence type="ECO:0000256" key="6">
    <source>
        <dbReference type="SAM" id="Phobius"/>
    </source>
</evidence>
<name>A0A6A6V2Y7_9PLEO</name>
<dbReference type="InterPro" id="IPR037185">
    <property type="entry name" value="EmrE-like"/>
</dbReference>
<feature type="transmembrane region" description="Helical" evidence="6">
    <location>
        <begin position="6"/>
        <end position="24"/>
    </location>
</feature>
<dbReference type="GO" id="GO:0016020">
    <property type="term" value="C:membrane"/>
    <property type="evidence" value="ECO:0007669"/>
    <property type="project" value="UniProtKB-SubCell"/>
</dbReference>
<gene>
    <name evidence="7" type="ORF">M011DRAFT_199967</name>
</gene>
<keyword evidence="8" id="KW-1185">Reference proteome</keyword>
<feature type="region of interest" description="Disordered" evidence="5">
    <location>
        <begin position="367"/>
        <end position="412"/>
    </location>
</feature>
<evidence type="ECO:0000256" key="2">
    <source>
        <dbReference type="ARBA" id="ARBA00022692"/>
    </source>
</evidence>
<dbReference type="OrthoDB" id="6428174at2759"/>
<keyword evidence="4 6" id="KW-0472">Membrane</keyword>
<dbReference type="InterPro" id="IPR008521">
    <property type="entry name" value="Mg_trans_NIPA"/>
</dbReference>
<accession>A0A6A6V2Y7</accession>
<evidence type="ECO:0000313" key="7">
    <source>
        <dbReference type="EMBL" id="KAF2743960.1"/>
    </source>
</evidence>
<dbReference type="Pfam" id="PF05653">
    <property type="entry name" value="Mg_trans_NIPA"/>
    <property type="match status" value="1"/>
</dbReference>
<proteinExistence type="predicted"/>
<reference evidence="7" key="1">
    <citation type="journal article" date="2020" name="Stud. Mycol.">
        <title>101 Dothideomycetes genomes: a test case for predicting lifestyles and emergence of pathogens.</title>
        <authorList>
            <person name="Haridas S."/>
            <person name="Albert R."/>
            <person name="Binder M."/>
            <person name="Bloem J."/>
            <person name="Labutti K."/>
            <person name="Salamov A."/>
            <person name="Andreopoulos B."/>
            <person name="Baker S."/>
            <person name="Barry K."/>
            <person name="Bills G."/>
            <person name="Bluhm B."/>
            <person name="Cannon C."/>
            <person name="Castanera R."/>
            <person name="Culley D."/>
            <person name="Daum C."/>
            <person name="Ezra D."/>
            <person name="Gonzalez J."/>
            <person name="Henrissat B."/>
            <person name="Kuo A."/>
            <person name="Liang C."/>
            <person name="Lipzen A."/>
            <person name="Lutzoni F."/>
            <person name="Magnuson J."/>
            <person name="Mondo S."/>
            <person name="Nolan M."/>
            <person name="Ohm R."/>
            <person name="Pangilinan J."/>
            <person name="Park H.-J."/>
            <person name="Ramirez L."/>
            <person name="Alfaro M."/>
            <person name="Sun H."/>
            <person name="Tritt A."/>
            <person name="Yoshinaga Y."/>
            <person name="Zwiers L.-H."/>
            <person name="Turgeon B."/>
            <person name="Goodwin S."/>
            <person name="Spatafora J."/>
            <person name="Crous P."/>
            <person name="Grigoriev I."/>
        </authorList>
    </citation>
    <scope>NUCLEOTIDE SEQUENCE</scope>
    <source>
        <strain evidence="7">CBS 119925</strain>
    </source>
</reference>
<keyword evidence="2 6" id="KW-0812">Transmembrane</keyword>
<protein>
    <submittedName>
        <fullName evidence="7">DUF803-domain-containing protein</fullName>
    </submittedName>
</protein>
<organism evidence="7 8">
    <name type="scientific">Sporormia fimetaria CBS 119925</name>
    <dbReference type="NCBI Taxonomy" id="1340428"/>
    <lineage>
        <taxon>Eukaryota</taxon>
        <taxon>Fungi</taxon>
        <taxon>Dikarya</taxon>
        <taxon>Ascomycota</taxon>
        <taxon>Pezizomycotina</taxon>
        <taxon>Dothideomycetes</taxon>
        <taxon>Pleosporomycetidae</taxon>
        <taxon>Pleosporales</taxon>
        <taxon>Sporormiaceae</taxon>
        <taxon>Sporormia</taxon>
    </lineage>
</organism>
<feature type="transmembrane region" description="Helical" evidence="6">
    <location>
        <begin position="211"/>
        <end position="231"/>
    </location>
</feature>
<dbReference type="Proteomes" id="UP000799440">
    <property type="component" value="Unassembled WGS sequence"/>
</dbReference>
<dbReference type="PANTHER" id="PTHR12570:SF85">
    <property type="entry name" value="DUF803 DOMAIN MEMBRANE PROTEIN (AFU_ORTHOLOGUE AFUA_1G15880)"/>
    <property type="match status" value="1"/>
</dbReference>
<evidence type="ECO:0000256" key="4">
    <source>
        <dbReference type="ARBA" id="ARBA00023136"/>
    </source>
</evidence>
<feature type="transmembrane region" description="Helical" evidence="6">
    <location>
        <begin position="243"/>
        <end position="263"/>
    </location>
</feature>
<sequence length="412" mass="44265">MEEKYIGLLLAVSSSLAIGTSFVITKKGLNAAAEDSGFDGDGFSYLKNTTWWAGIVTMVLGEIFNFAAYAFAPAILVTPLGALSVLIGAVLGSYFLNETLGLLGKIGCAICLIGSVIIVLHAPQDVDVNSVDEILNYALNKGFLAYCVFVAVFSVVMIYKISPKYGRKNPLVYLSICSTTGSVSIMAIKAFGTALKMTFNGDNQFSHPSTYVFVIITVGCIMTQMTYFNKALSQFSTNIVNPLYYVTFTTCTLIASCLLFQGFNTTSVVNTISLLCGFLIIFSGVYLLNLSRDDPDGKNALGSRFSDAQPTDGISGFSTRRSMQARRSTDAGFRSPFLGGSARNSVGDRRALMHDYDIENQVELGDLVEDSDEGSASGKRTSFGDGRRAQNGHVRNGSAIAPKESARAYAKD</sequence>
<evidence type="ECO:0000313" key="8">
    <source>
        <dbReference type="Proteomes" id="UP000799440"/>
    </source>
</evidence>
<feature type="transmembrane region" description="Helical" evidence="6">
    <location>
        <begin position="77"/>
        <end position="96"/>
    </location>
</feature>
<dbReference type="GO" id="GO:0015095">
    <property type="term" value="F:magnesium ion transmembrane transporter activity"/>
    <property type="evidence" value="ECO:0007669"/>
    <property type="project" value="InterPro"/>
</dbReference>
<feature type="transmembrane region" description="Helical" evidence="6">
    <location>
        <begin position="103"/>
        <end position="123"/>
    </location>
</feature>
<feature type="transmembrane region" description="Helical" evidence="6">
    <location>
        <begin position="269"/>
        <end position="288"/>
    </location>
</feature>
<evidence type="ECO:0000256" key="3">
    <source>
        <dbReference type="ARBA" id="ARBA00022989"/>
    </source>
</evidence>
<evidence type="ECO:0000256" key="1">
    <source>
        <dbReference type="ARBA" id="ARBA00004141"/>
    </source>
</evidence>
<comment type="subcellular location">
    <subcellularLocation>
        <location evidence="1">Membrane</location>
        <topology evidence="1">Multi-pass membrane protein</topology>
    </subcellularLocation>
</comment>
<keyword evidence="3 6" id="KW-1133">Transmembrane helix</keyword>